<name>A0A3N5ZE68_9ALTE</name>
<dbReference type="AlphaFoldDB" id="A0A3N5ZE68"/>
<dbReference type="SUPFAM" id="SSF55874">
    <property type="entry name" value="ATPase domain of HSP90 chaperone/DNA topoisomerase II/histidine kinase"/>
    <property type="match status" value="1"/>
</dbReference>
<dbReference type="Pfam" id="PF07228">
    <property type="entry name" value="SpoIIE"/>
    <property type="match status" value="1"/>
</dbReference>
<keyword evidence="4" id="KW-1185">Reference proteome</keyword>
<dbReference type="SMART" id="SM00331">
    <property type="entry name" value="PP2C_SIG"/>
    <property type="match status" value="1"/>
</dbReference>
<dbReference type="InterPro" id="IPR052016">
    <property type="entry name" value="Bact_Sigma-Reg"/>
</dbReference>
<dbReference type="Gene3D" id="3.60.40.10">
    <property type="entry name" value="PPM-type phosphatase domain"/>
    <property type="match status" value="1"/>
</dbReference>
<reference evidence="3 4" key="1">
    <citation type="submission" date="2018-11" db="EMBL/GenBank/DDBJ databases">
        <authorList>
            <person name="Ye M.-Q."/>
            <person name="Du Z.-J."/>
        </authorList>
    </citation>
    <scope>NUCLEOTIDE SEQUENCE [LARGE SCALE GENOMIC DNA]</scope>
    <source>
        <strain evidence="3 4">U0105</strain>
    </source>
</reference>
<dbReference type="InterPro" id="IPR001932">
    <property type="entry name" value="PPM-type_phosphatase-like_dom"/>
</dbReference>
<dbReference type="EMBL" id="RPOK01000001">
    <property type="protein sequence ID" value="RPJ68598.1"/>
    <property type="molecule type" value="Genomic_DNA"/>
</dbReference>
<dbReference type="PANTHER" id="PTHR43156">
    <property type="entry name" value="STAGE II SPORULATION PROTEIN E-RELATED"/>
    <property type="match status" value="1"/>
</dbReference>
<dbReference type="GO" id="GO:0016791">
    <property type="term" value="F:phosphatase activity"/>
    <property type="evidence" value="ECO:0007669"/>
    <property type="project" value="TreeGrafter"/>
</dbReference>
<comment type="caution">
    <text evidence="3">The sequence shown here is derived from an EMBL/GenBank/DDBJ whole genome shotgun (WGS) entry which is preliminary data.</text>
</comment>
<evidence type="ECO:0000313" key="4">
    <source>
        <dbReference type="Proteomes" id="UP000275281"/>
    </source>
</evidence>
<keyword evidence="1" id="KW-0378">Hydrolase</keyword>
<dbReference type="Gene3D" id="3.30.565.10">
    <property type="entry name" value="Histidine kinase-like ATPase, C-terminal domain"/>
    <property type="match status" value="1"/>
</dbReference>
<protein>
    <recommendedName>
        <fullName evidence="2">PPM-type phosphatase domain-containing protein</fullName>
    </recommendedName>
</protein>
<proteinExistence type="predicted"/>
<sequence length="541" mass="59353">MPDTAIEYEFVDEVDASHTNEIQAVIASLNTGNTQLAHASICLLHVQVLSRSALAKLHQRCAEHVDSKLVLLTPDNSQSKLVMAYESGIEEHILLPVDKQLLTIKLHNLIREQNAQYYQAEKNQQLESILTRIQQEESFAQHVYQEISGNAINVNKDYYFLQRSAEGFCGDFLFDIRSPTGIRYVFLADAMGHGLAAALSMLPVINVVKAMAHRSMPISSIVHEVNRRLNSELPADRFVALAAIEVSPFSEKITVINAGLPSIFVADKNGELQECESKSLPLGIVQGNEFTIKPDVFSLQTMSSLLMYTDGLIEQENAHGESISKHGLKEALLNLTANEQPWEGIAEQFNKHTGEQELSDDVTLCAIDFDVFELEVQAEQAGDKREGNIAFTLEISGDYLNSVDAPAFVSKFLYAAGLEGKLAGKTFTAVAELYQNGLDHGVLELDSSLKNDTDGFIQYLSEREIALSTLSSNDCVTLSLSYSASGGVEASVSDTGKGYDTSKIEPDQFSMFGRGLALVKQLSESCVTNKTGNEVKVVIKE</sequence>
<dbReference type="OrthoDB" id="9811749at2"/>
<dbReference type="PANTHER" id="PTHR43156:SF2">
    <property type="entry name" value="STAGE II SPORULATION PROTEIN E"/>
    <property type="match status" value="1"/>
</dbReference>
<accession>A0A3N5ZE68</accession>
<organism evidence="3 4">
    <name type="scientific">Alteromonas sediminis</name>
    <dbReference type="NCBI Taxonomy" id="2259342"/>
    <lineage>
        <taxon>Bacteria</taxon>
        <taxon>Pseudomonadati</taxon>
        <taxon>Pseudomonadota</taxon>
        <taxon>Gammaproteobacteria</taxon>
        <taxon>Alteromonadales</taxon>
        <taxon>Alteromonadaceae</taxon>
        <taxon>Alteromonas/Salinimonas group</taxon>
        <taxon>Alteromonas</taxon>
    </lineage>
</organism>
<evidence type="ECO:0000256" key="1">
    <source>
        <dbReference type="ARBA" id="ARBA00022801"/>
    </source>
</evidence>
<evidence type="ECO:0000259" key="2">
    <source>
        <dbReference type="SMART" id="SM00331"/>
    </source>
</evidence>
<dbReference type="InterPro" id="IPR036457">
    <property type="entry name" value="PPM-type-like_dom_sf"/>
</dbReference>
<dbReference type="Proteomes" id="UP000275281">
    <property type="component" value="Unassembled WGS sequence"/>
</dbReference>
<dbReference type="InterPro" id="IPR036890">
    <property type="entry name" value="HATPase_C_sf"/>
</dbReference>
<feature type="domain" description="PPM-type phosphatase" evidence="2">
    <location>
        <begin position="153"/>
        <end position="369"/>
    </location>
</feature>
<dbReference type="RefSeq" id="WP_124026599.1">
    <property type="nucleotide sequence ID" value="NZ_JBHRSN010000005.1"/>
</dbReference>
<evidence type="ECO:0000313" key="3">
    <source>
        <dbReference type="EMBL" id="RPJ68598.1"/>
    </source>
</evidence>
<gene>
    <name evidence="3" type="ORF">DRW07_04125</name>
</gene>